<evidence type="ECO:0000313" key="2">
    <source>
        <dbReference type="Proteomes" id="UP000826725"/>
    </source>
</evidence>
<dbReference type="EMBL" id="AP024086">
    <property type="protein sequence ID" value="BCL62405.1"/>
    <property type="molecule type" value="Genomic_DNA"/>
</dbReference>
<protein>
    <recommendedName>
        <fullName evidence="3">CheW-like domain-containing protein</fullName>
    </recommendedName>
</protein>
<organism evidence="1 2">
    <name type="scientific">Desulfomarina profundi</name>
    <dbReference type="NCBI Taxonomy" id="2772557"/>
    <lineage>
        <taxon>Bacteria</taxon>
        <taxon>Pseudomonadati</taxon>
        <taxon>Thermodesulfobacteriota</taxon>
        <taxon>Desulfobulbia</taxon>
        <taxon>Desulfobulbales</taxon>
        <taxon>Desulfobulbaceae</taxon>
        <taxon>Desulfomarina</taxon>
    </lineage>
</organism>
<gene>
    <name evidence="1" type="ORF">DGMP_30980</name>
</gene>
<accession>A0A8D5JQG5</accession>
<dbReference type="Proteomes" id="UP000826725">
    <property type="component" value="Chromosome"/>
</dbReference>
<evidence type="ECO:0000313" key="1">
    <source>
        <dbReference type="EMBL" id="BCL62405.1"/>
    </source>
</evidence>
<proteinExistence type="predicted"/>
<dbReference type="RefSeq" id="WP_228854764.1">
    <property type="nucleotide sequence ID" value="NZ_AP024086.1"/>
</dbReference>
<name>A0A8D5JQG5_9BACT</name>
<sequence length="156" mass="17713">MKEILELAVIRADCSLKTGEKLFWLLSRSQIEFVLNDLELIPAENGQFTAHYRDTILPVVQLEEYYGLPGRKKEEKIKNKYVVAGAVDREEALVRIILQTCHHVQLLKLSENMPPSFSLPLPKRGEDILGVYSLAEDKILILPDLVRIAGRMITDG</sequence>
<evidence type="ECO:0008006" key="3">
    <source>
        <dbReference type="Google" id="ProtNLM"/>
    </source>
</evidence>
<keyword evidence="2" id="KW-1185">Reference proteome</keyword>
<dbReference type="KEGG" id="dbk:DGMP_30980"/>
<dbReference type="AlphaFoldDB" id="A0A8D5JQG5"/>
<reference evidence="1" key="1">
    <citation type="submission" date="2020-09" db="EMBL/GenBank/DDBJ databases">
        <title>Desulfogranum mesoprofundum gen. nov., sp. nov., a novel mesophilic, sulfate-reducing chemolithoautotroph isolated from a deep-sea hydrothermal vent chimney in the Suiyo Seamount.</title>
        <authorList>
            <person name="Hashimoto Y."/>
            <person name="Nakagawa S."/>
        </authorList>
    </citation>
    <scope>NUCLEOTIDE SEQUENCE</scope>
    <source>
        <strain evidence="1">KT2</strain>
    </source>
</reference>